<dbReference type="PANTHER" id="PTHR12106:SF10">
    <property type="entry name" value="VPS10 DOMAIN-CONTAINING RECEPTOR SORCS3"/>
    <property type="match status" value="1"/>
</dbReference>
<dbReference type="InterPro" id="IPR031777">
    <property type="entry name" value="Sortilin_C"/>
</dbReference>
<evidence type="ECO:0000256" key="4">
    <source>
        <dbReference type="ARBA" id="ARBA00022737"/>
    </source>
</evidence>
<sequence length="697" mass="79407">MEEYMADVRVMNYKPKLNPTYESITLLERIHLQPFSRPRLKAGVELEPKRLLRRCSAFLKPATLQMAGIFSAQPPCPELRQLGRAPPGCDGPPCPECNGQNLYSSVDFGRKWQIIHERVTPNRFYWSVSGLDKEPDLVHMEAHTPDGNVQYVTCRAPMCTEANRNYPFPGYIDISSLVVQDDYIFIQVPTSGRATYYVSYTRDSFIQIKLPKYSLPKDLHIVSTDEKQVFAAVQEWNQNDTYNLYLSDTRGIYFTLAMENVKTTRGIGGNQMLDLYEVAGIKGMLIANKRQDNQVKTYMTYNKGREWRLLQAPATDLDGNDIHCILPFCSLHLQLQMSENPYLSGTISTKNSAPGIIVATGNIGAELSYNNVGMFISSDAGNSWRQIFEEEHNVWFLDKGGAIVAVKQPSVPTRHLWVSFDEGRQWTQHSFSLVPLFVDGVLVEAGAENQIMTFFGHFSHRSEWQLIKIDYKSIFSRKCTEEDYQTWHLHNQGEPCVMGQKQIYMKRRPGNYCMLGKDYSKILSAESCICRAHDFECDYGYERRGDGNCRPAFWFNPSTVSRSCSQGQNYLNSTGYRKVVLNNCTKGVKEMYMARKQQCPNRSPKGLLLTTKDGKLTANLDSNITFLVHLDELWCLFFVPIALTWRLQVEHSPEQTLAPCSRSPFSPYNREPAAQGSSHDVRGPAEPSEVQRTKSDI</sequence>
<dbReference type="SUPFAM" id="SSF110296">
    <property type="entry name" value="Oligoxyloglucan reducing end-specific cellobiohydrolase"/>
    <property type="match status" value="1"/>
</dbReference>
<protein>
    <submittedName>
        <fullName evidence="10">VPS10 domain-containing receptor SorCS3</fullName>
    </submittedName>
</protein>
<accession>A0A4Z2IJ72</accession>
<dbReference type="GO" id="GO:0016020">
    <property type="term" value="C:membrane"/>
    <property type="evidence" value="ECO:0007669"/>
    <property type="project" value="UniProtKB-SubCell"/>
</dbReference>
<dbReference type="InterPro" id="IPR015943">
    <property type="entry name" value="WD40/YVTN_repeat-like_dom_sf"/>
</dbReference>
<keyword evidence="3" id="KW-0732">Signal</keyword>
<evidence type="ECO:0000256" key="6">
    <source>
        <dbReference type="ARBA" id="ARBA00023136"/>
    </source>
</evidence>
<dbReference type="Gene3D" id="3.30.60.270">
    <property type="match status" value="1"/>
</dbReference>
<feature type="domain" description="VPS10" evidence="9">
    <location>
        <begin position="7"/>
        <end position="604"/>
    </location>
</feature>
<dbReference type="Gene3D" id="2.10.70.80">
    <property type="match status" value="1"/>
</dbReference>
<dbReference type="SMART" id="SM00602">
    <property type="entry name" value="VPS10"/>
    <property type="match status" value="1"/>
</dbReference>
<evidence type="ECO:0000256" key="5">
    <source>
        <dbReference type="ARBA" id="ARBA00022989"/>
    </source>
</evidence>
<dbReference type="Gene3D" id="2.130.10.10">
    <property type="entry name" value="YVTN repeat-like/Quinoprotein amine dehydrogenase"/>
    <property type="match status" value="1"/>
</dbReference>
<dbReference type="FunFam" id="2.10.70.80:FF:000001">
    <property type="entry name" value="Sortilin-related VPS10 domain-containing receptor 1"/>
    <property type="match status" value="1"/>
</dbReference>
<dbReference type="Pfam" id="PF15902">
    <property type="entry name" value="Sortilin-Vps10"/>
    <property type="match status" value="1"/>
</dbReference>
<dbReference type="InterPro" id="IPR050310">
    <property type="entry name" value="VPS10-sortilin"/>
</dbReference>
<keyword evidence="4" id="KW-0677">Repeat</keyword>
<evidence type="ECO:0000256" key="8">
    <source>
        <dbReference type="SAM" id="MobiDB-lite"/>
    </source>
</evidence>
<keyword evidence="7" id="KW-0325">Glycoprotein</keyword>
<comment type="subcellular location">
    <subcellularLocation>
        <location evidence="1">Membrane</location>
    </subcellularLocation>
</comment>
<evidence type="ECO:0000259" key="9">
    <source>
        <dbReference type="SMART" id="SM00602"/>
    </source>
</evidence>
<gene>
    <name evidence="10" type="primary">SORCS3_1</name>
    <name evidence="10" type="ORF">EYF80_011892</name>
</gene>
<dbReference type="InterPro" id="IPR006581">
    <property type="entry name" value="VPS10"/>
</dbReference>
<dbReference type="Pfam" id="PF15901">
    <property type="entry name" value="Sortilin_C"/>
    <property type="match status" value="1"/>
</dbReference>
<evidence type="ECO:0000313" key="10">
    <source>
        <dbReference type="EMBL" id="TNN77835.1"/>
    </source>
</evidence>
<keyword evidence="11" id="KW-1185">Reference proteome</keyword>
<dbReference type="AlphaFoldDB" id="A0A4Z2IJ72"/>
<keyword evidence="5" id="KW-1133">Transmembrane helix</keyword>
<reference evidence="10 11" key="1">
    <citation type="submission" date="2019-03" db="EMBL/GenBank/DDBJ databases">
        <title>First draft genome of Liparis tanakae, snailfish: a comprehensive survey of snailfish specific genes.</title>
        <authorList>
            <person name="Kim W."/>
            <person name="Song I."/>
            <person name="Jeong J.-H."/>
            <person name="Kim D."/>
            <person name="Kim S."/>
            <person name="Ryu S."/>
            <person name="Song J.Y."/>
            <person name="Lee S.K."/>
        </authorList>
    </citation>
    <scope>NUCLEOTIDE SEQUENCE [LARGE SCALE GENOMIC DNA]</scope>
    <source>
        <tissue evidence="10">Muscle</tissue>
    </source>
</reference>
<evidence type="ECO:0000256" key="1">
    <source>
        <dbReference type="ARBA" id="ARBA00004370"/>
    </source>
</evidence>
<proteinExistence type="predicted"/>
<feature type="compositionally biased region" description="Basic and acidic residues" evidence="8">
    <location>
        <begin position="679"/>
        <end position="697"/>
    </location>
</feature>
<organism evidence="10 11">
    <name type="scientific">Liparis tanakae</name>
    <name type="common">Tanaka's snailfish</name>
    <dbReference type="NCBI Taxonomy" id="230148"/>
    <lineage>
        <taxon>Eukaryota</taxon>
        <taxon>Metazoa</taxon>
        <taxon>Chordata</taxon>
        <taxon>Craniata</taxon>
        <taxon>Vertebrata</taxon>
        <taxon>Euteleostomi</taxon>
        <taxon>Actinopterygii</taxon>
        <taxon>Neopterygii</taxon>
        <taxon>Teleostei</taxon>
        <taxon>Neoteleostei</taxon>
        <taxon>Acanthomorphata</taxon>
        <taxon>Eupercaria</taxon>
        <taxon>Perciformes</taxon>
        <taxon>Cottioidei</taxon>
        <taxon>Cottales</taxon>
        <taxon>Liparidae</taxon>
        <taxon>Liparis</taxon>
    </lineage>
</organism>
<dbReference type="FunFam" id="3.30.60.270:FF:000001">
    <property type="entry name" value="Sortilin related VPS10 domain containing receptor 1"/>
    <property type="match status" value="1"/>
</dbReference>
<dbReference type="InterPro" id="IPR031778">
    <property type="entry name" value="Sortilin_N"/>
</dbReference>
<name>A0A4Z2IJ72_9TELE</name>
<evidence type="ECO:0000313" key="11">
    <source>
        <dbReference type="Proteomes" id="UP000314294"/>
    </source>
</evidence>
<keyword evidence="10" id="KW-0675">Receptor</keyword>
<dbReference type="PANTHER" id="PTHR12106">
    <property type="entry name" value="SORTILIN RELATED"/>
    <property type="match status" value="1"/>
</dbReference>
<evidence type="ECO:0000256" key="3">
    <source>
        <dbReference type="ARBA" id="ARBA00022729"/>
    </source>
</evidence>
<evidence type="ECO:0000256" key="7">
    <source>
        <dbReference type="ARBA" id="ARBA00023180"/>
    </source>
</evidence>
<keyword evidence="2" id="KW-0812">Transmembrane</keyword>
<dbReference type="Proteomes" id="UP000314294">
    <property type="component" value="Unassembled WGS sequence"/>
</dbReference>
<evidence type="ECO:0000256" key="2">
    <source>
        <dbReference type="ARBA" id="ARBA00022692"/>
    </source>
</evidence>
<keyword evidence="6" id="KW-0472">Membrane</keyword>
<comment type="caution">
    <text evidence="10">The sequence shown here is derived from an EMBL/GenBank/DDBJ whole genome shotgun (WGS) entry which is preliminary data.</text>
</comment>
<feature type="region of interest" description="Disordered" evidence="8">
    <location>
        <begin position="656"/>
        <end position="697"/>
    </location>
</feature>
<dbReference type="EMBL" id="SRLO01000079">
    <property type="protein sequence ID" value="TNN77835.1"/>
    <property type="molecule type" value="Genomic_DNA"/>
</dbReference>
<dbReference type="OrthoDB" id="443634at2759"/>